<name>A0A382H2J8_9ZZZZ</name>
<organism evidence="1">
    <name type="scientific">marine metagenome</name>
    <dbReference type="NCBI Taxonomy" id="408172"/>
    <lineage>
        <taxon>unclassified sequences</taxon>
        <taxon>metagenomes</taxon>
        <taxon>ecological metagenomes</taxon>
    </lineage>
</organism>
<evidence type="ECO:0000313" key="1">
    <source>
        <dbReference type="EMBL" id="SVB81013.1"/>
    </source>
</evidence>
<reference evidence="1" key="1">
    <citation type="submission" date="2018-05" db="EMBL/GenBank/DDBJ databases">
        <authorList>
            <person name="Lanie J.A."/>
            <person name="Ng W.-L."/>
            <person name="Kazmierczak K.M."/>
            <person name="Andrzejewski T.M."/>
            <person name="Davidsen T.M."/>
            <person name="Wayne K.J."/>
            <person name="Tettelin H."/>
            <person name="Glass J.I."/>
            <person name="Rusch D."/>
            <person name="Podicherti R."/>
            <person name="Tsui H.-C.T."/>
            <person name="Winkler M.E."/>
        </authorList>
    </citation>
    <scope>NUCLEOTIDE SEQUENCE</scope>
</reference>
<accession>A0A382H2J8</accession>
<dbReference type="EMBL" id="UINC01058582">
    <property type="protein sequence ID" value="SVB81013.1"/>
    <property type="molecule type" value="Genomic_DNA"/>
</dbReference>
<dbReference type="AlphaFoldDB" id="A0A382H2J8"/>
<sequence length="22" mass="2480">MVGYRNPITVADVNVTIQPYTK</sequence>
<proteinExistence type="predicted"/>
<protein>
    <submittedName>
        <fullName evidence="1">Uncharacterized protein</fullName>
    </submittedName>
</protein>
<gene>
    <name evidence="1" type="ORF">METZ01_LOCUS233867</name>
</gene>